<evidence type="ECO:0000256" key="6">
    <source>
        <dbReference type="RuleBase" id="RU361235"/>
    </source>
</evidence>
<dbReference type="InterPro" id="IPR029058">
    <property type="entry name" value="AB_hydrolase_fold"/>
</dbReference>
<evidence type="ECO:0000256" key="3">
    <source>
        <dbReference type="ARBA" id="ARBA00022801"/>
    </source>
</evidence>
<dbReference type="AlphaFoldDB" id="A0A9P0TUM4"/>
<dbReference type="GO" id="GO:0052689">
    <property type="term" value="F:carboxylic ester hydrolase activity"/>
    <property type="evidence" value="ECO:0007669"/>
    <property type="project" value="UniProtKB-KW"/>
</dbReference>
<keyword evidence="4" id="KW-1015">Disulfide bond</keyword>
<protein>
    <recommendedName>
        <fullName evidence="6">Carboxylic ester hydrolase</fullName>
        <ecNumber evidence="6">3.1.1.-</ecNumber>
    </recommendedName>
</protein>
<comment type="similarity">
    <text evidence="1 6">Belongs to the type-B carboxylesterase/lipase family.</text>
</comment>
<sequence>MAVVKTQQGMLRGISCNTENSSFLAFKGIPYAKPPNGKLRFKAPLPPESWTDIRDAYEHGPVCPHYNERLDKIEAGSEDCLYLNVYTKAVDNTKKRLPVLVWIHGGGFYTGSGNSEFYGPDFFMEHEIVMVTFNYRLEVFGFLCLDNEEVPGNAGLKDQVAALKWIKNNISSFGGDPDNVTIFGCSAGAASTSYHMLSDMSAGLFSKAICQSGVCLNEWSYNIYARQRAFQLGKLLGKDTEDVNELLKFLRDVPAESLINVKLPGINTDYPDISDSLLFSPVVEKPNLNVEKFISESPPTLIKKGHIAKIPLLLGYTSADGIEICRDFPKSLSFLSKKGIVIPREIKLNMSSNQIKILDEKIRLKYFGTTTITEKMLEECVNLTTDIVFAYNTRRLARYHFKNTSMPTYLYKFTAETERNYMKKKYKMEQVPGVCHGDEQYYQFNVKNIDIPLTNDSKAVIENVVKLWVNFASYGNPTPDCADVEWKPFTEHEKNCFIIDRYLKCTVNADEEKMTFWDEIYREQRI</sequence>
<evidence type="ECO:0000259" key="7">
    <source>
        <dbReference type="Pfam" id="PF00135"/>
    </source>
</evidence>
<keyword evidence="5" id="KW-0325">Glycoprotein</keyword>
<evidence type="ECO:0000256" key="5">
    <source>
        <dbReference type="ARBA" id="ARBA00023180"/>
    </source>
</evidence>
<dbReference type="Gene3D" id="3.40.50.1820">
    <property type="entry name" value="alpha/beta hydrolase"/>
    <property type="match status" value="1"/>
</dbReference>
<dbReference type="EC" id="3.1.1.-" evidence="6"/>
<dbReference type="Proteomes" id="UP001152562">
    <property type="component" value="Unassembled WGS sequence"/>
</dbReference>
<evidence type="ECO:0000313" key="8">
    <source>
        <dbReference type="EMBL" id="CAH4037826.1"/>
    </source>
</evidence>
<organism evidence="8 9">
    <name type="scientific">Pieris brassicae</name>
    <name type="common">White butterfly</name>
    <name type="synonym">Large white butterfly</name>
    <dbReference type="NCBI Taxonomy" id="7116"/>
    <lineage>
        <taxon>Eukaryota</taxon>
        <taxon>Metazoa</taxon>
        <taxon>Ecdysozoa</taxon>
        <taxon>Arthropoda</taxon>
        <taxon>Hexapoda</taxon>
        <taxon>Insecta</taxon>
        <taxon>Pterygota</taxon>
        <taxon>Neoptera</taxon>
        <taxon>Endopterygota</taxon>
        <taxon>Lepidoptera</taxon>
        <taxon>Glossata</taxon>
        <taxon>Ditrysia</taxon>
        <taxon>Papilionoidea</taxon>
        <taxon>Pieridae</taxon>
        <taxon>Pierinae</taxon>
        <taxon>Pieris</taxon>
    </lineage>
</organism>
<keyword evidence="2" id="KW-0719">Serine esterase</keyword>
<gene>
    <name evidence="8" type="ORF">PIBRA_LOCUS13447</name>
</gene>
<keyword evidence="3 6" id="KW-0378">Hydrolase</keyword>
<name>A0A9P0TUM4_PIEBR</name>
<evidence type="ECO:0000256" key="2">
    <source>
        <dbReference type="ARBA" id="ARBA00022487"/>
    </source>
</evidence>
<comment type="caution">
    <text evidence="8">The sequence shown here is derived from an EMBL/GenBank/DDBJ whole genome shotgun (WGS) entry which is preliminary data.</text>
</comment>
<dbReference type="InterPro" id="IPR002018">
    <property type="entry name" value="CarbesteraseB"/>
</dbReference>
<evidence type="ECO:0000256" key="4">
    <source>
        <dbReference type="ARBA" id="ARBA00023157"/>
    </source>
</evidence>
<reference evidence="8" key="1">
    <citation type="submission" date="2022-05" db="EMBL/GenBank/DDBJ databases">
        <authorList>
            <person name="Okamura Y."/>
        </authorList>
    </citation>
    <scope>NUCLEOTIDE SEQUENCE</scope>
</reference>
<dbReference type="PROSITE" id="PS00122">
    <property type="entry name" value="CARBOXYLESTERASE_B_1"/>
    <property type="match status" value="1"/>
</dbReference>
<dbReference type="PANTHER" id="PTHR43142">
    <property type="entry name" value="CARBOXYLIC ESTER HYDROLASE"/>
    <property type="match status" value="1"/>
</dbReference>
<accession>A0A9P0TUM4</accession>
<proteinExistence type="inferred from homology"/>
<evidence type="ECO:0000313" key="9">
    <source>
        <dbReference type="Proteomes" id="UP001152562"/>
    </source>
</evidence>
<keyword evidence="9" id="KW-1185">Reference proteome</keyword>
<dbReference type="InterPro" id="IPR019826">
    <property type="entry name" value="Carboxylesterase_B_AS"/>
</dbReference>
<dbReference type="SUPFAM" id="SSF53474">
    <property type="entry name" value="alpha/beta-Hydrolases"/>
    <property type="match status" value="1"/>
</dbReference>
<dbReference type="PANTHER" id="PTHR43142:SF1">
    <property type="entry name" value="CARBOXYLIC ESTER HYDROLASE"/>
    <property type="match status" value="1"/>
</dbReference>
<evidence type="ECO:0000256" key="1">
    <source>
        <dbReference type="ARBA" id="ARBA00005964"/>
    </source>
</evidence>
<feature type="domain" description="Carboxylesterase type B" evidence="7">
    <location>
        <begin position="3"/>
        <end position="517"/>
    </location>
</feature>
<dbReference type="EMBL" id="CALOZG010000085">
    <property type="protein sequence ID" value="CAH4037826.1"/>
    <property type="molecule type" value="Genomic_DNA"/>
</dbReference>
<dbReference type="Pfam" id="PF00135">
    <property type="entry name" value="COesterase"/>
    <property type="match status" value="1"/>
</dbReference>